<protein>
    <submittedName>
        <fullName evidence="3">Uncharacterized protein</fullName>
    </submittedName>
</protein>
<gene>
    <name evidence="3" type="ORF">AMATHDRAFT_7114</name>
</gene>
<feature type="compositionally biased region" description="Polar residues" evidence="1">
    <location>
        <begin position="28"/>
        <end position="46"/>
    </location>
</feature>
<feature type="signal peptide" evidence="2">
    <location>
        <begin position="1"/>
        <end position="22"/>
    </location>
</feature>
<feature type="chain" id="PRO_5013151615" evidence="2">
    <location>
        <begin position="23"/>
        <end position="54"/>
    </location>
</feature>
<sequence>MTEKRAFLRFGWLLLGKARVWVGRPSPAQLSPTNQPTTKRMETFTNLHKRRKRK</sequence>
<evidence type="ECO:0000313" key="4">
    <source>
        <dbReference type="Proteomes" id="UP000242287"/>
    </source>
</evidence>
<keyword evidence="4" id="KW-1185">Reference proteome</keyword>
<dbReference type="Proteomes" id="UP000242287">
    <property type="component" value="Unassembled WGS sequence"/>
</dbReference>
<evidence type="ECO:0000313" key="3">
    <source>
        <dbReference type="EMBL" id="PFH47068.1"/>
    </source>
</evidence>
<reference evidence="3 4" key="1">
    <citation type="submission" date="2014-02" db="EMBL/GenBank/DDBJ databases">
        <title>Transposable element dynamics among asymbiotic and ectomycorrhizal Amanita fungi.</title>
        <authorList>
            <consortium name="DOE Joint Genome Institute"/>
            <person name="Hess J."/>
            <person name="Skrede I."/>
            <person name="Wolfe B."/>
            <person name="LaButti K."/>
            <person name="Ohm R.A."/>
            <person name="Grigoriev I.V."/>
            <person name="Pringle A."/>
        </authorList>
    </citation>
    <scope>NUCLEOTIDE SEQUENCE [LARGE SCALE GENOMIC DNA]</scope>
    <source>
        <strain evidence="3 4">SKay4041</strain>
    </source>
</reference>
<evidence type="ECO:0000256" key="2">
    <source>
        <dbReference type="SAM" id="SignalP"/>
    </source>
</evidence>
<name>A0A2A9NAF4_9AGAR</name>
<evidence type="ECO:0000256" key="1">
    <source>
        <dbReference type="SAM" id="MobiDB-lite"/>
    </source>
</evidence>
<dbReference type="EMBL" id="KZ302137">
    <property type="protein sequence ID" value="PFH47068.1"/>
    <property type="molecule type" value="Genomic_DNA"/>
</dbReference>
<accession>A0A2A9NAF4</accession>
<dbReference type="AlphaFoldDB" id="A0A2A9NAF4"/>
<keyword evidence="2" id="KW-0732">Signal</keyword>
<feature type="region of interest" description="Disordered" evidence="1">
    <location>
        <begin position="26"/>
        <end position="54"/>
    </location>
</feature>
<proteinExistence type="predicted"/>
<organism evidence="3 4">
    <name type="scientific">Amanita thiersii Skay4041</name>
    <dbReference type="NCBI Taxonomy" id="703135"/>
    <lineage>
        <taxon>Eukaryota</taxon>
        <taxon>Fungi</taxon>
        <taxon>Dikarya</taxon>
        <taxon>Basidiomycota</taxon>
        <taxon>Agaricomycotina</taxon>
        <taxon>Agaricomycetes</taxon>
        <taxon>Agaricomycetidae</taxon>
        <taxon>Agaricales</taxon>
        <taxon>Pluteineae</taxon>
        <taxon>Amanitaceae</taxon>
        <taxon>Amanita</taxon>
    </lineage>
</organism>